<proteinExistence type="predicted"/>
<keyword evidence="3" id="KW-1185">Reference proteome</keyword>
<dbReference type="InterPro" id="IPR021783">
    <property type="entry name" value="DUF3348"/>
</dbReference>
<name>A0A0F6YG26_9BACT</name>
<dbReference type="Proteomes" id="UP000034883">
    <property type="component" value="Chromosome"/>
</dbReference>
<evidence type="ECO:0000313" key="2">
    <source>
        <dbReference type="EMBL" id="AKF04251.1"/>
    </source>
</evidence>
<protein>
    <submittedName>
        <fullName evidence="2">Uncharacterized protein</fullName>
    </submittedName>
</protein>
<feature type="region of interest" description="Disordered" evidence="1">
    <location>
        <begin position="1"/>
        <end position="36"/>
    </location>
</feature>
<accession>A0A0F6YG26</accession>
<sequence length="266" mass="28088">MSPRRPLASATAALRASSQGSSSSQGRSSPARSRHGAELLPELLDFEGAVQLAQALETTPSAASASWGASEAIAIARQRLASAERDVRRPLSDPRTGASFAAPDRIAHALERAGVPATRQRKAIASAAHDLFAPLETQMLRRITAVRQLVAEVRREIAPTIAASAPNAARLEQIDAALGQATSARSDALFSRAIVAMRDAFAADLEVAVLALPKPCDEVPLATWASPSGPVGEHVARCEAFVVASFLHERARLDMLVRNTLGERLA</sequence>
<dbReference type="STRING" id="927083.DB32_001400"/>
<evidence type="ECO:0000256" key="1">
    <source>
        <dbReference type="SAM" id="MobiDB-lite"/>
    </source>
</evidence>
<reference evidence="2 3" key="1">
    <citation type="submission" date="2015-03" db="EMBL/GenBank/DDBJ databases">
        <title>Genome assembly of Sandaracinus amylolyticus DSM 53668.</title>
        <authorList>
            <person name="Sharma G."/>
            <person name="Subramanian S."/>
        </authorList>
    </citation>
    <scope>NUCLEOTIDE SEQUENCE [LARGE SCALE GENOMIC DNA]</scope>
    <source>
        <strain evidence="2 3">DSM 53668</strain>
    </source>
</reference>
<dbReference type="AlphaFoldDB" id="A0A0F6YG26"/>
<dbReference type="KEGG" id="samy:DB32_001400"/>
<dbReference type="EMBL" id="CP011125">
    <property type="protein sequence ID" value="AKF04251.1"/>
    <property type="molecule type" value="Genomic_DNA"/>
</dbReference>
<evidence type="ECO:0000313" key="3">
    <source>
        <dbReference type="Proteomes" id="UP000034883"/>
    </source>
</evidence>
<gene>
    <name evidence="2" type="ORF">DB32_001400</name>
</gene>
<dbReference type="Pfam" id="PF11828">
    <property type="entry name" value="DUF3348"/>
    <property type="match status" value="1"/>
</dbReference>
<organism evidence="2 3">
    <name type="scientific">Sandaracinus amylolyticus</name>
    <dbReference type="NCBI Taxonomy" id="927083"/>
    <lineage>
        <taxon>Bacteria</taxon>
        <taxon>Pseudomonadati</taxon>
        <taxon>Myxococcota</taxon>
        <taxon>Polyangia</taxon>
        <taxon>Polyangiales</taxon>
        <taxon>Sandaracinaceae</taxon>
        <taxon>Sandaracinus</taxon>
    </lineage>
</organism>
<feature type="compositionally biased region" description="Low complexity" evidence="1">
    <location>
        <begin position="1"/>
        <end position="31"/>
    </location>
</feature>